<evidence type="ECO:0000259" key="6">
    <source>
        <dbReference type="Pfam" id="PF12310"/>
    </source>
</evidence>
<comment type="caution">
    <text evidence="7">The sequence shown here is derived from an EMBL/GenBank/DDBJ whole genome shotgun (WGS) entry which is preliminary data.</text>
</comment>
<dbReference type="GO" id="GO:0045893">
    <property type="term" value="P:positive regulation of DNA-templated transcription"/>
    <property type="evidence" value="ECO:0007669"/>
    <property type="project" value="UniProtKB-ARBA"/>
</dbReference>
<keyword evidence="3" id="KW-0805">Transcription regulation</keyword>
<keyword evidence="5" id="KW-0539">Nucleus</keyword>
<feature type="domain" description="Transcription factor Elf N-terminal" evidence="6">
    <location>
        <begin position="4"/>
        <end position="118"/>
    </location>
</feature>
<keyword evidence="4" id="KW-0804">Transcription</keyword>
<reference evidence="7" key="1">
    <citation type="submission" date="2018-07" db="EMBL/GenBank/DDBJ databases">
        <title>Comparative genomics of catfishes provides insights into carnivory and benthic adaptation.</title>
        <authorList>
            <person name="Zhang Y."/>
            <person name="Wang D."/>
            <person name="Peng Z."/>
            <person name="Zheng S."/>
            <person name="Shao F."/>
            <person name="Tao W."/>
        </authorList>
    </citation>
    <scope>NUCLEOTIDE SEQUENCE</scope>
    <source>
        <strain evidence="7">Chongqing</strain>
    </source>
</reference>
<dbReference type="InterPro" id="IPR022084">
    <property type="entry name" value="TF_Elf_N"/>
</dbReference>
<name>A0AAD5AZ05_SILAS</name>
<keyword evidence="8" id="KW-1185">Reference proteome</keyword>
<dbReference type="GO" id="GO:0005634">
    <property type="term" value="C:nucleus"/>
    <property type="evidence" value="ECO:0007669"/>
    <property type="project" value="UniProtKB-SubCell"/>
</dbReference>
<proteinExistence type="predicted"/>
<organism evidence="7 8">
    <name type="scientific">Silurus asotus</name>
    <name type="common">Amur catfish</name>
    <name type="synonym">Parasilurus asotus</name>
    <dbReference type="NCBI Taxonomy" id="30991"/>
    <lineage>
        <taxon>Eukaryota</taxon>
        <taxon>Metazoa</taxon>
        <taxon>Chordata</taxon>
        <taxon>Craniata</taxon>
        <taxon>Vertebrata</taxon>
        <taxon>Euteleostomi</taxon>
        <taxon>Actinopterygii</taxon>
        <taxon>Neopterygii</taxon>
        <taxon>Teleostei</taxon>
        <taxon>Ostariophysi</taxon>
        <taxon>Siluriformes</taxon>
        <taxon>Siluridae</taxon>
        <taxon>Silurus</taxon>
    </lineage>
</organism>
<evidence type="ECO:0000256" key="4">
    <source>
        <dbReference type="ARBA" id="ARBA00023163"/>
    </source>
</evidence>
<protein>
    <submittedName>
        <fullName evidence="7">E74-like factor 2a (Ets domain transcription factor)</fullName>
    </submittedName>
</protein>
<evidence type="ECO:0000313" key="7">
    <source>
        <dbReference type="EMBL" id="KAI5624887.1"/>
    </source>
</evidence>
<evidence type="ECO:0000256" key="2">
    <source>
        <dbReference type="ARBA" id="ARBA00022553"/>
    </source>
</evidence>
<accession>A0AAD5AZ05</accession>
<evidence type="ECO:0000313" key="8">
    <source>
        <dbReference type="Proteomes" id="UP001205998"/>
    </source>
</evidence>
<gene>
    <name evidence="7" type="ORF">C0J50_15693</name>
</gene>
<dbReference type="Proteomes" id="UP001205998">
    <property type="component" value="Unassembled WGS sequence"/>
</dbReference>
<evidence type="ECO:0000256" key="3">
    <source>
        <dbReference type="ARBA" id="ARBA00023015"/>
    </source>
</evidence>
<sequence length="290" mass="31142">MTSVVVIDGGGNVLEYVTGDEEAQQEVCCEDTVIHEDEVECPAVIVEQVNSAEVEQCYAAQVLVCDDENTYLMQEVVEEQVVETEVQETEVQDSDIVEVSVNDKTIEAAEALLHMDSPASLQGDHSPEEFLSEMEVEVSTEDMGHVVEDSHSTLQQTNLQKKKRGQKVSTMTLNSPTSMLAGGSSTGKVVLQAVPTLLPTQGQNGERITLQLITIPTTGGQTKTGTPITLRTLTPLAGTQVLQLAMPSSTNTPNTITLPGEAALSTQDIKIIKLDSLEQSAFGDQTVTHS</sequence>
<keyword evidence="2" id="KW-0597">Phosphoprotein</keyword>
<comment type="subcellular location">
    <subcellularLocation>
        <location evidence="1">Nucleus</location>
    </subcellularLocation>
</comment>
<evidence type="ECO:0000256" key="1">
    <source>
        <dbReference type="ARBA" id="ARBA00004123"/>
    </source>
</evidence>
<evidence type="ECO:0000256" key="5">
    <source>
        <dbReference type="ARBA" id="ARBA00023242"/>
    </source>
</evidence>
<dbReference type="Pfam" id="PF12310">
    <property type="entry name" value="Elf-1_N"/>
    <property type="match status" value="1"/>
</dbReference>
<dbReference type="AlphaFoldDB" id="A0AAD5AZ05"/>
<dbReference type="EMBL" id="MU551577">
    <property type="protein sequence ID" value="KAI5624887.1"/>
    <property type="molecule type" value="Genomic_DNA"/>
</dbReference>